<sequence length="216" mass="23769">MMVPLMVAAPTASKCIADHEVTAFPVSRNLFSSAFQQPEPPLIGDEFKANWNQHKWDPNVSHIASGYIYNSPSNQKVRADVTSDSGFASSLFDYTNISSEGLVSNTLYNLEPCIAAPPQLWQGYVNPTFPLFSTDILVTSNAVFGGIVDDQFNGKVASWSIMYGGGIPVTVYLDACNTLVGWDSFINGSRTRIITRFFNIVIGKLDPKYFCFPMQA</sequence>
<keyword evidence="2" id="KW-1185">Reference proteome</keyword>
<name>A0ABQ9P029_9PEZI</name>
<protein>
    <submittedName>
        <fullName evidence="1">Uncharacterized protein</fullName>
    </submittedName>
</protein>
<dbReference type="Proteomes" id="UP001172684">
    <property type="component" value="Unassembled WGS sequence"/>
</dbReference>
<accession>A0ABQ9P029</accession>
<gene>
    <name evidence="1" type="ORF">H2201_004060</name>
</gene>
<proteinExistence type="predicted"/>
<evidence type="ECO:0000313" key="2">
    <source>
        <dbReference type="Proteomes" id="UP001172684"/>
    </source>
</evidence>
<reference evidence="1" key="1">
    <citation type="submission" date="2022-10" db="EMBL/GenBank/DDBJ databases">
        <title>Culturing micro-colonial fungi from biological soil crusts in the Mojave desert and describing Neophaeococcomyces mojavensis, and introducing the new genera and species Taxawa tesnikishii.</title>
        <authorList>
            <person name="Kurbessoian T."/>
            <person name="Stajich J.E."/>
        </authorList>
    </citation>
    <scope>NUCLEOTIDE SEQUENCE</scope>
    <source>
        <strain evidence="1">TK_1</strain>
    </source>
</reference>
<dbReference type="EMBL" id="JAPDRL010000025">
    <property type="protein sequence ID" value="KAJ9665752.1"/>
    <property type="molecule type" value="Genomic_DNA"/>
</dbReference>
<comment type="caution">
    <text evidence="1">The sequence shown here is derived from an EMBL/GenBank/DDBJ whole genome shotgun (WGS) entry which is preliminary data.</text>
</comment>
<evidence type="ECO:0000313" key="1">
    <source>
        <dbReference type="EMBL" id="KAJ9665752.1"/>
    </source>
</evidence>
<organism evidence="1 2">
    <name type="scientific">Coniosporium apollinis</name>
    <dbReference type="NCBI Taxonomy" id="61459"/>
    <lineage>
        <taxon>Eukaryota</taxon>
        <taxon>Fungi</taxon>
        <taxon>Dikarya</taxon>
        <taxon>Ascomycota</taxon>
        <taxon>Pezizomycotina</taxon>
        <taxon>Dothideomycetes</taxon>
        <taxon>Dothideomycetes incertae sedis</taxon>
        <taxon>Coniosporium</taxon>
    </lineage>
</organism>